<dbReference type="SMART" id="SM00408">
    <property type="entry name" value="IGc2"/>
    <property type="match status" value="3"/>
</dbReference>
<dbReference type="Proteomes" id="UP001195483">
    <property type="component" value="Unassembled WGS sequence"/>
</dbReference>
<feature type="compositionally biased region" description="Basic and acidic residues" evidence="4">
    <location>
        <begin position="579"/>
        <end position="594"/>
    </location>
</feature>
<dbReference type="InterPro" id="IPR003599">
    <property type="entry name" value="Ig_sub"/>
</dbReference>
<evidence type="ECO:0000256" key="5">
    <source>
        <dbReference type="SAM" id="Phobius"/>
    </source>
</evidence>
<reference evidence="9" key="2">
    <citation type="journal article" date="2021" name="Genome Biol. Evol.">
        <title>Developing a high-quality reference genome for a parasitic bivalve with doubly uniparental inheritance (Bivalvia: Unionida).</title>
        <authorList>
            <person name="Smith C.H."/>
        </authorList>
    </citation>
    <scope>NUCLEOTIDE SEQUENCE</scope>
    <source>
        <strain evidence="9">CHS0354</strain>
        <tissue evidence="9">Mantle</tissue>
    </source>
</reference>
<feature type="region of interest" description="Disordered" evidence="4">
    <location>
        <begin position="920"/>
        <end position="946"/>
    </location>
</feature>
<feature type="transmembrane region" description="Helical" evidence="5">
    <location>
        <begin position="537"/>
        <end position="561"/>
    </location>
</feature>
<reference evidence="9" key="1">
    <citation type="journal article" date="2021" name="Genome Biol. Evol.">
        <title>A High-Quality Reference Genome for a Parasitic Bivalve with Doubly Uniparental Inheritance (Bivalvia: Unionida).</title>
        <authorList>
            <person name="Smith C.H."/>
        </authorList>
    </citation>
    <scope>NUCLEOTIDE SEQUENCE</scope>
    <source>
        <strain evidence="9">CHS0354</strain>
    </source>
</reference>
<organism evidence="9 10">
    <name type="scientific">Potamilus streckersoni</name>
    <dbReference type="NCBI Taxonomy" id="2493646"/>
    <lineage>
        <taxon>Eukaryota</taxon>
        <taxon>Metazoa</taxon>
        <taxon>Spiralia</taxon>
        <taxon>Lophotrochozoa</taxon>
        <taxon>Mollusca</taxon>
        <taxon>Bivalvia</taxon>
        <taxon>Autobranchia</taxon>
        <taxon>Heteroconchia</taxon>
        <taxon>Palaeoheterodonta</taxon>
        <taxon>Unionida</taxon>
        <taxon>Unionoidea</taxon>
        <taxon>Unionidae</taxon>
        <taxon>Ambleminae</taxon>
        <taxon>Lampsilini</taxon>
        <taxon>Potamilus</taxon>
    </lineage>
</organism>
<dbReference type="PROSITE" id="PS50853">
    <property type="entry name" value="FN3"/>
    <property type="match status" value="2"/>
</dbReference>
<feature type="compositionally biased region" description="Polar residues" evidence="4">
    <location>
        <begin position="658"/>
        <end position="675"/>
    </location>
</feature>
<feature type="domain" description="Fibronectin type-III" evidence="8">
    <location>
        <begin position="310"/>
        <end position="405"/>
    </location>
</feature>
<dbReference type="InterPro" id="IPR036116">
    <property type="entry name" value="FN3_sf"/>
</dbReference>
<feature type="signal peptide" evidence="6">
    <location>
        <begin position="1"/>
        <end position="29"/>
    </location>
</feature>
<dbReference type="Pfam" id="PF00041">
    <property type="entry name" value="fn3"/>
    <property type="match status" value="2"/>
</dbReference>
<feature type="compositionally biased region" description="Basic and acidic residues" evidence="4">
    <location>
        <begin position="1007"/>
        <end position="1020"/>
    </location>
</feature>
<feature type="region of interest" description="Disordered" evidence="4">
    <location>
        <begin position="1189"/>
        <end position="1210"/>
    </location>
</feature>
<proteinExistence type="predicted"/>
<feature type="domain" description="Ig-like" evidence="7">
    <location>
        <begin position="25"/>
        <end position="122"/>
    </location>
</feature>
<dbReference type="EMBL" id="JAEAOA010001701">
    <property type="protein sequence ID" value="KAK3588826.1"/>
    <property type="molecule type" value="Genomic_DNA"/>
</dbReference>
<dbReference type="AlphaFoldDB" id="A0AAE0VSW5"/>
<dbReference type="Pfam" id="PF13895">
    <property type="entry name" value="Ig_2"/>
    <property type="match status" value="1"/>
</dbReference>
<dbReference type="Pfam" id="PF13927">
    <property type="entry name" value="Ig_3"/>
    <property type="match status" value="2"/>
</dbReference>
<feature type="compositionally biased region" description="Basic residues" evidence="4">
    <location>
        <begin position="707"/>
        <end position="721"/>
    </location>
</feature>
<dbReference type="GO" id="GO:0005886">
    <property type="term" value="C:plasma membrane"/>
    <property type="evidence" value="ECO:0007669"/>
    <property type="project" value="TreeGrafter"/>
</dbReference>
<dbReference type="GO" id="GO:0007156">
    <property type="term" value="P:homophilic cell adhesion via plasma membrane adhesion molecules"/>
    <property type="evidence" value="ECO:0007669"/>
    <property type="project" value="TreeGrafter"/>
</dbReference>
<evidence type="ECO:0000256" key="4">
    <source>
        <dbReference type="SAM" id="MobiDB-lite"/>
    </source>
</evidence>
<dbReference type="InterPro" id="IPR036179">
    <property type="entry name" value="Ig-like_dom_sf"/>
</dbReference>
<dbReference type="CDD" id="cd00063">
    <property type="entry name" value="FN3"/>
    <property type="match status" value="2"/>
</dbReference>
<dbReference type="FunFam" id="2.60.40.10:FF:000032">
    <property type="entry name" value="palladin isoform X1"/>
    <property type="match status" value="1"/>
</dbReference>
<dbReference type="InterPro" id="IPR013783">
    <property type="entry name" value="Ig-like_fold"/>
</dbReference>
<feature type="compositionally biased region" description="Basic and acidic residues" evidence="4">
    <location>
        <begin position="1043"/>
        <end position="1055"/>
    </location>
</feature>
<dbReference type="SUPFAM" id="SSF49265">
    <property type="entry name" value="Fibronectin type III"/>
    <property type="match status" value="1"/>
</dbReference>
<keyword evidence="3" id="KW-0393">Immunoglobulin domain</keyword>
<dbReference type="SMART" id="SM00060">
    <property type="entry name" value="FN3"/>
    <property type="match status" value="2"/>
</dbReference>
<feature type="domain" description="Ig-like" evidence="7">
    <location>
        <begin position="125"/>
        <end position="215"/>
    </location>
</feature>
<dbReference type="PANTHER" id="PTHR45080:SF8">
    <property type="entry name" value="IG-LIKE DOMAIN-CONTAINING PROTEIN"/>
    <property type="match status" value="1"/>
</dbReference>
<evidence type="ECO:0000256" key="2">
    <source>
        <dbReference type="ARBA" id="ARBA00023157"/>
    </source>
</evidence>
<dbReference type="SMART" id="SM00409">
    <property type="entry name" value="IG"/>
    <property type="match status" value="3"/>
</dbReference>
<keyword evidence="5" id="KW-0472">Membrane</keyword>
<keyword evidence="5" id="KW-0812">Transmembrane</keyword>
<feature type="region of interest" description="Disordered" evidence="4">
    <location>
        <begin position="647"/>
        <end position="781"/>
    </location>
</feature>
<dbReference type="InterPro" id="IPR003961">
    <property type="entry name" value="FN3_dom"/>
</dbReference>
<sequence length="1210" mass="135898">MEMGAEFIPALMIVLLADITQTILPTGQAYIIQPPVNRTAVLGQRIQFTCLAEGYPNNITYRWYKDNRNVNTLPGYLSRFIIFADGSLIITMVDKVDMGWYTCRPSNGMGQDPEATAYLNVTYSPEVLKNKMTQHLIWALGFFEKLDCPVDANPPVYQFVWTKNGLIVDFAPSKLTLAPNGSLLVNKVDESDAGNYRCTAISSVGRGESDIVQVEVKDPPHFTVRPESQYIKQLAQTVVMPCAAIGTPAPTITWRKVGGSLEFDERIQKLHGNLTINSLQKDDYGIYECEAANEVRKIITSTELIIQNTTPYAPYNVSVSTQLFSATVRWIPAYSSTPQHYLIWFRSVNGEISQWQTMMVEPQNATRFTLYNLEPDTTYEFMVLSRNHLGDGQYSEKVQAKTLGYTDDMATALPTDSSGISYIPPIVKPLGPRPSPPRNLSVIGDPLGLVLSWLPPENTSVPIFYYTVEYRTDGDWVSEQSNIFHPNTSYILKPVLAGKTYQFRVISYGVLAYSYPSEYIAFTVPPEEGFRLSEAEIGGIVGGLLFLIIAVTLAIIAVICSRRRDRKQAARYGNVKYRGPADDVDSHKPEHTPERSYISQDPRGYFIRPPSETGYDGIFVLPHTKDMYTGLNSGFLRDSRIHDHGTLSYDPKKGYKVPQSTSHSLSNIPETSQLSAVGKHSYHTDEVMEENGFIQRDDSGASGHTTKSSRSKVHKRKKTKSPTKDPDIEESHDDNGFLSDTVRRYSGSRPGSHQDTFDRSKSVRSTGRQTPVFSPVPQDSHLLHSSFFGDEDDEVFVPPSQEKPGFPRHSSLKPGRQTYLTENLDSSGCLLPVNDISSVLPSFSEFSPHSLHQPSSSSLASRYHPYVNISDIQHMPSFHYPGSVRSDQSFPSSLHSTRRQASYYSNSNIDDTVIPQRYSASRIRPQRVISNDSNSSDSSGQPIMYTRDKLQGAVNRVRKFPRTRLNRGLQGSAAELDSILENPDSHFTFRGYNDQTMTPESSTLLTVRDHPSDYPYRDQYRYTSDSRGSVSSSGLGSLSGRNRTHDSRSNTREDFTPDSLSSGIGSRNTSSQLTGSSVHSRPSQSSFFLSPDYNVRLDSLPYFDYNGGQRRDISGDENYEFDSLNAVESDLLDALHNYSQVNQDFNFSPQLAKTSEVLSGLYPKPRVPSRYSDSEQRFERLREEFQLYRQKQRERQGEGHRLSAMDSEML</sequence>
<keyword evidence="2" id="KW-1015">Disulfide bond</keyword>
<feature type="compositionally biased region" description="Low complexity" evidence="4">
    <location>
        <begin position="1025"/>
        <end position="1041"/>
    </location>
</feature>
<feature type="compositionally biased region" description="Polar residues" evidence="4">
    <location>
        <begin position="763"/>
        <end position="772"/>
    </location>
</feature>
<dbReference type="InterPro" id="IPR007110">
    <property type="entry name" value="Ig-like_dom"/>
</dbReference>
<feature type="domain" description="Fibronectin type-III" evidence="8">
    <location>
        <begin position="433"/>
        <end position="527"/>
    </location>
</feature>
<feature type="compositionally biased region" description="Polar residues" evidence="4">
    <location>
        <begin position="993"/>
        <end position="1005"/>
    </location>
</feature>
<evidence type="ECO:0000256" key="3">
    <source>
        <dbReference type="ARBA" id="ARBA00023319"/>
    </source>
</evidence>
<evidence type="ECO:0000259" key="8">
    <source>
        <dbReference type="PROSITE" id="PS50853"/>
    </source>
</evidence>
<comment type="caution">
    <text evidence="9">The sequence shown here is derived from an EMBL/GenBank/DDBJ whole genome shotgun (WGS) entry which is preliminary data.</text>
</comment>
<feature type="region of interest" description="Disordered" evidence="4">
    <location>
        <begin position="578"/>
        <end position="603"/>
    </location>
</feature>
<feature type="compositionally biased region" description="Polar residues" evidence="4">
    <location>
        <begin position="885"/>
        <end position="908"/>
    </location>
</feature>
<reference evidence="9" key="3">
    <citation type="submission" date="2023-05" db="EMBL/GenBank/DDBJ databases">
        <authorList>
            <person name="Smith C.H."/>
        </authorList>
    </citation>
    <scope>NUCLEOTIDE SEQUENCE</scope>
    <source>
        <strain evidence="9">CHS0354</strain>
        <tissue evidence="9">Mantle</tissue>
    </source>
</reference>
<dbReference type="InterPro" id="IPR003598">
    <property type="entry name" value="Ig_sub2"/>
</dbReference>
<evidence type="ECO:0000256" key="6">
    <source>
        <dbReference type="SAM" id="SignalP"/>
    </source>
</evidence>
<feature type="compositionally biased region" description="Low complexity" evidence="4">
    <location>
        <begin position="930"/>
        <end position="939"/>
    </location>
</feature>
<evidence type="ECO:0000313" key="9">
    <source>
        <dbReference type="EMBL" id="KAK3588826.1"/>
    </source>
</evidence>
<dbReference type="SUPFAM" id="SSF48726">
    <property type="entry name" value="Immunoglobulin"/>
    <property type="match status" value="3"/>
</dbReference>
<dbReference type="CDD" id="cd00096">
    <property type="entry name" value="Ig"/>
    <property type="match status" value="1"/>
</dbReference>
<keyword evidence="10" id="KW-1185">Reference proteome</keyword>
<dbReference type="Gene3D" id="2.60.40.10">
    <property type="entry name" value="Immunoglobulins"/>
    <property type="match status" value="5"/>
</dbReference>
<feature type="chain" id="PRO_5042220589" evidence="6">
    <location>
        <begin position="30"/>
        <end position="1210"/>
    </location>
</feature>
<feature type="domain" description="Ig-like" evidence="7">
    <location>
        <begin position="220"/>
        <end position="300"/>
    </location>
</feature>
<keyword evidence="1 6" id="KW-0732">Signal</keyword>
<evidence type="ECO:0000256" key="1">
    <source>
        <dbReference type="ARBA" id="ARBA00022729"/>
    </source>
</evidence>
<dbReference type="PROSITE" id="PS50835">
    <property type="entry name" value="IG_LIKE"/>
    <property type="match status" value="3"/>
</dbReference>
<accession>A0AAE0VSW5</accession>
<feature type="compositionally biased region" description="Polar residues" evidence="4">
    <location>
        <begin position="1058"/>
        <end position="1084"/>
    </location>
</feature>
<protein>
    <submittedName>
        <fullName evidence="9">Uncharacterized protein</fullName>
    </submittedName>
</protein>
<feature type="region of interest" description="Disordered" evidence="4">
    <location>
        <begin position="883"/>
        <end position="908"/>
    </location>
</feature>
<evidence type="ECO:0000313" key="10">
    <source>
        <dbReference type="Proteomes" id="UP001195483"/>
    </source>
</evidence>
<feature type="compositionally biased region" description="Basic and acidic residues" evidence="4">
    <location>
        <begin position="1189"/>
        <end position="1203"/>
    </location>
</feature>
<dbReference type="PANTHER" id="PTHR45080">
    <property type="entry name" value="CONTACTIN 5"/>
    <property type="match status" value="1"/>
</dbReference>
<evidence type="ECO:0000259" key="7">
    <source>
        <dbReference type="PROSITE" id="PS50835"/>
    </source>
</evidence>
<dbReference type="InterPro" id="IPR050958">
    <property type="entry name" value="Cell_Adh-Cytoskel_Orgn"/>
</dbReference>
<name>A0AAE0VSW5_9BIVA</name>
<gene>
    <name evidence="9" type="ORF">CHS0354_028474</name>
</gene>
<keyword evidence="5" id="KW-1133">Transmembrane helix</keyword>
<feature type="region of interest" description="Disordered" evidence="4">
    <location>
        <begin position="990"/>
        <end position="1084"/>
    </location>
</feature>